<dbReference type="PANTHER" id="PTHR10858">
    <property type="entry name" value="DEOXYRIBONUCLEASE II"/>
    <property type="match status" value="1"/>
</dbReference>
<dbReference type="AlphaFoldDB" id="A0A8X6QP79"/>
<evidence type="ECO:0000313" key="3">
    <source>
        <dbReference type="EMBL" id="GFU24909.1"/>
    </source>
</evidence>
<comment type="caution">
    <text evidence="3">The sequence shown here is derived from an EMBL/GenBank/DDBJ whole genome shotgun (WGS) entry which is preliminary data.</text>
</comment>
<organism evidence="3 4">
    <name type="scientific">Nephila pilipes</name>
    <name type="common">Giant wood spider</name>
    <name type="synonym">Nephila maculata</name>
    <dbReference type="NCBI Taxonomy" id="299642"/>
    <lineage>
        <taxon>Eukaryota</taxon>
        <taxon>Metazoa</taxon>
        <taxon>Ecdysozoa</taxon>
        <taxon>Arthropoda</taxon>
        <taxon>Chelicerata</taxon>
        <taxon>Arachnida</taxon>
        <taxon>Araneae</taxon>
        <taxon>Araneomorphae</taxon>
        <taxon>Entelegynae</taxon>
        <taxon>Araneoidea</taxon>
        <taxon>Nephilidae</taxon>
        <taxon>Nephila</taxon>
    </lineage>
</organism>
<evidence type="ECO:0000313" key="4">
    <source>
        <dbReference type="Proteomes" id="UP000887013"/>
    </source>
</evidence>
<reference evidence="3" key="1">
    <citation type="submission" date="2020-08" db="EMBL/GenBank/DDBJ databases">
        <title>Multicomponent nature underlies the extraordinary mechanical properties of spider dragline silk.</title>
        <authorList>
            <person name="Kono N."/>
            <person name="Nakamura H."/>
            <person name="Mori M."/>
            <person name="Yoshida Y."/>
            <person name="Ohtoshi R."/>
            <person name="Malay A.D."/>
            <person name="Moran D.A.P."/>
            <person name="Tomita M."/>
            <person name="Numata K."/>
            <person name="Arakawa K."/>
        </authorList>
    </citation>
    <scope>NUCLEOTIDE SEQUENCE</scope>
</reference>
<dbReference type="GO" id="GO:0006309">
    <property type="term" value="P:apoptotic DNA fragmentation"/>
    <property type="evidence" value="ECO:0007669"/>
    <property type="project" value="TreeGrafter"/>
</dbReference>
<dbReference type="InterPro" id="IPR004947">
    <property type="entry name" value="DNase_II"/>
</dbReference>
<dbReference type="Pfam" id="PF03265">
    <property type="entry name" value="DNase_II"/>
    <property type="match status" value="1"/>
</dbReference>
<proteinExistence type="inferred from homology"/>
<keyword evidence="4" id="KW-1185">Reference proteome</keyword>
<evidence type="ECO:0000256" key="2">
    <source>
        <dbReference type="ARBA" id="ARBA00022801"/>
    </source>
</evidence>
<protein>
    <submittedName>
        <fullName evidence="3">Plancitoxin-1</fullName>
    </submittedName>
</protein>
<evidence type="ECO:0000256" key="1">
    <source>
        <dbReference type="ARBA" id="ARBA00007527"/>
    </source>
</evidence>
<accession>A0A8X6QP79</accession>
<dbReference type="GO" id="GO:0004531">
    <property type="term" value="F:deoxyribonuclease II activity"/>
    <property type="evidence" value="ECO:0007669"/>
    <property type="project" value="InterPro"/>
</dbReference>
<name>A0A8X6QP79_NEPPI</name>
<sequence length="370" mass="42066">MYSKLYLYVNVFVYLLSKVELSFEISCRNEKNEDVDWFIVYKLPAIDGEKRGSYLERGVAYAYITSDTSKEWILSSLSIESKKSMLGRTLKGFRDELDKGTDVAYLFYNDKAPETEKSTVGHLKGYLAFDEESGVWMIHSIPKFTKSDEHEFPSNARPNGQIAMCITFATESLNDICQHLLFCNPNIYDYDISKSIKQNLDINSQSLFSERPNFIRKAPFEKQTSLVSLDNQEFIGFAKDNQEEVDIYSDIIGPNLGEDLIVESWRRGAGGVLDPSCEDSNTVIDVMTINMTVKNRKKGIYFTYTQDHSKWAISQDDESDLVCIADLNRMESQAKRGGGAICLFSGSLRKAFKSIIDSISLCPVSYSYYD</sequence>
<dbReference type="OrthoDB" id="10261598at2759"/>
<keyword evidence="2" id="KW-0378">Hydrolase</keyword>
<dbReference type="PANTHER" id="PTHR10858:SF23">
    <property type="entry name" value="DEOXYRIBONUCLEASE II"/>
    <property type="match status" value="1"/>
</dbReference>
<dbReference type="Proteomes" id="UP000887013">
    <property type="component" value="Unassembled WGS sequence"/>
</dbReference>
<comment type="similarity">
    <text evidence="1">Belongs to the DNase II family.</text>
</comment>
<dbReference type="EMBL" id="BMAW01128305">
    <property type="protein sequence ID" value="GFU24909.1"/>
    <property type="molecule type" value="Genomic_DNA"/>
</dbReference>
<gene>
    <name evidence="3" type="ORF">NPIL_29671</name>
</gene>